<dbReference type="RefSeq" id="WP_392815132.1">
    <property type="nucleotide sequence ID" value="NZ_JBICYV010000002.1"/>
</dbReference>
<gene>
    <name evidence="2" type="ORF">ACGFZB_03605</name>
</gene>
<feature type="region of interest" description="Disordered" evidence="1">
    <location>
        <begin position="1"/>
        <end position="29"/>
    </location>
</feature>
<keyword evidence="3" id="KW-1185">Reference proteome</keyword>
<evidence type="ECO:0000313" key="3">
    <source>
        <dbReference type="Proteomes" id="UP001604267"/>
    </source>
</evidence>
<organism evidence="2 3">
    <name type="scientific">Streptomyces cinerochromogenes</name>
    <dbReference type="NCBI Taxonomy" id="66422"/>
    <lineage>
        <taxon>Bacteria</taxon>
        <taxon>Bacillati</taxon>
        <taxon>Actinomycetota</taxon>
        <taxon>Actinomycetes</taxon>
        <taxon>Kitasatosporales</taxon>
        <taxon>Streptomycetaceae</taxon>
        <taxon>Streptomyces</taxon>
    </lineage>
</organism>
<name>A0ABW7AXC6_9ACTN</name>
<protein>
    <recommendedName>
        <fullName evidence="4">AraC family transcriptional regulator</fullName>
    </recommendedName>
</protein>
<feature type="compositionally biased region" description="Low complexity" evidence="1">
    <location>
        <begin position="8"/>
        <end position="19"/>
    </location>
</feature>
<sequence length="67" mass="7165">MQEISPDAQAQEQLERAAATSNGRSATTVYGGHEHTLRCDLIVIPPARHTLQAMDDAAVLLTVAEHG</sequence>
<dbReference type="EMBL" id="JBICYV010000002">
    <property type="protein sequence ID" value="MFG3009541.1"/>
    <property type="molecule type" value="Genomic_DNA"/>
</dbReference>
<evidence type="ECO:0000256" key="1">
    <source>
        <dbReference type="SAM" id="MobiDB-lite"/>
    </source>
</evidence>
<dbReference type="Proteomes" id="UP001604267">
    <property type="component" value="Unassembled WGS sequence"/>
</dbReference>
<evidence type="ECO:0000313" key="2">
    <source>
        <dbReference type="EMBL" id="MFG3009541.1"/>
    </source>
</evidence>
<reference evidence="2 3" key="1">
    <citation type="submission" date="2024-10" db="EMBL/GenBank/DDBJ databases">
        <title>The Natural Products Discovery Center: Release of the First 8490 Sequenced Strains for Exploring Actinobacteria Biosynthetic Diversity.</title>
        <authorList>
            <person name="Kalkreuter E."/>
            <person name="Kautsar S.A."/>
            <person name="Yang D."/>
            <person name="Bader C.D."/>
            <person name="Teijaro C.N."/>
            <person name="Fluegel L."/>
            <person name="Davis C.M."/>
            <person name="Simpson J.R."/>
            <person name="Lauterbach L."/>
            <person name="Steele A.D."/>
            <person name="Gui C."/>
            <person name="Meng S."/>
            <person name="Li G."/>
            <person name="Viehrig K."/>
            <person name="Ye F."/>
            <person name="Su P."/>
            <person name="Kiefer A.F."/>
            <person name="Nichols A."/>
            <person name="Cepeda A.J."/>
            <person name="Yan W."/>
            <person name="Fan B."/>
            <person name="Jiang Y."/>
            <person name="Adhikari A."/>
            <person name="Zheng C.-J."/>
            <person name="Schuster L."/>
            <person name="Cowan T.M."/>
            <person name="Smanski M.J."/>
            <person name="Chevrette M.G."/>
            <person name="De Carvalho L.P.S."/>
            <person name="Shen B."/>
        </authorList>
    </citation>
    <scope>NUCLEOTIDE SEQUENCE [LARGE SCALE GENOMIC DNA]</scope>
    <source>
        <strain evidence="2 3">NPDC048320</strain>
    </source>
</reference>
<proteinExistence type="predicted"/>
<evidence type="ECO:0008006" key="4">
    <source>
        <dbReference type="Google" id="ProtNLM"/>
    </source>
</evidence>
<comment type="caution">
    <text evidence="2">The sequence shown here is derived from an EMBL/GenBank/DDBJ whole genome shotgun (WGS) entry which is preliminary data.</text>
</comment>
<accession>A0ABW7AXC6</accession>